<sequence>MSRTSFYWVFEDRDALLNALLGRWKSKNTGNWITRTEVYADNVCEAVLNVFDCWFDDSVFDSPFESAIRGWALQSPEVAREVAEDDRLRIAALIALFERFDYGRATADVRARAMYLAQIGYASTQAREDISIRMMRVADYVEVFTGLKSGDRDLQRFFSRING</sequence>
<comment type="caution">
    <text evidence="1">The sequence shown here is derived from an EMBL/GenBank/DDBJ whole genome shotgun (WGS) entry which is preliminary data.</text>
</comment>
<proteinExistence type="predicted"/>
<evidence type="ECO:0000313" key="2">
    <source>
        <dbReference type="Proteomes" id="UP000214720"/>
    </source>
</evidence>
<gene>
    <name evidence="1" type="ORF">BSU04_16465</name>
</gene>
<dbReference type="EMBL" id="MTHB01000102">
    <property type="protein sequence ID" value="OXC77528.1"/>
    <property type="molecule type" value="Genomic_DNA"/>
</dbReference>
<name>A0A226X3R9_CABSO</name>
<dbReference type="AlphaFoldDB" id="A0A226X3R9"/>
<accession>A0A226X3R9</accession>
<organism evidence="1 2">
    <name type="scientific">Caballeronia sordidicola</name>
    <name type="common">Burkholderia sordidicola</name>
    <dbReference type="NCBI Taxonomy" id="196367"/>
    <lineage>
        <taxon>Bacteria</taxon>
        <taxon>Pseudomonadati</taxon>
        <taxon>Pseudomonadota</taxon>
        <taxon>Betaproteobacteria</taxon>
        <taxon>Burkholderiales</taxon>
        <taxon>Burkholderiaceae</taxon>
        <taxon>Caballeronia</taxon>
    </lineage>
</organism>
<dbReference type="Proteomes" id="UP000214720">
    <property type="component" value="Unassembled WGS sequence"/>
</dbReference>
<evidence type="ECO:0000313" key="1">
    <source>
        <dbReference type="EMBL" id="OXC77528.1"/>
    </source>
</evidence>
<protein>
    <submittedName>
        <fullName evidence="1">Transcriptional regulator, TetR family</fullName>
    </submittedName>
</protein>
<reference evidence="2" key="1">
    <citation type="submission" date="2017-01" db="EMBL/GenBank/DDBJ databases">
        <title>Genome Analysis of Deinococcus marmoris KOPRI26562.</title>
        <authorList>
            <person name="Kim J.H."/>
            <person name="Oh H.-M."/>
        </authorList>
    </citation>
    <scope>NUCLEOTIDE SEQUENCE [LARGE SCALE GENOMIC DNA]</scope>
    <source>
        <strain evidence="2">PAMC 26633</strain>
    </source>
</reference>